<evidence type="ECO:0000256" key="4">
    <source>
        <dbReference type="ARBA" id="ARBA00022525"/>
    </source>
</evidence>
<comment type="caution">
    <text evidence="10">The sequence shown here is derived from an EMBL/GenBank/DDBJ whole genome shotgun (WGS) entry which is preliminary data.</text>
</comment>
<name>A0A9W7MPT1_HIBTR</name>
<dbReference type="AlphaFoldDB" id="A0A9W7MPT1"/>
<feature type="chain" id="PRO_5040776660" description="Polygalacturonase" evidence="9">
    <location>
        <begin position="21"/>
        <end position="284"/>
    </location>
</feature>
<evidence type="ECO:0000256" key="5">
    <source>
        <dbReference type="ARBA" id="ARBA00022801"/>
    </source>
</evidence>
<dbReference type="OrthoDB" id="187139at2759"/>
<dbReference type="InterPro" id="IPR012334">
    <property type="entry name" value="Pectin_lyas_fold"/>
</dbReference>
<evidence type="ECO:0000256" key="8">
    <source>
        <dbReference type="RuleBase" id="RU361169"/>
    </source>
</evidence>
<dbReference type="GO" id="GO:0005975">
    <property type="term" value="P:carbohydrate metabolic process"/>
    <property type="evidence" value="ECO:0007669"/>
    <property type="project" value="InterPro"/>
</dbReference>
<dbReference type="GO" id="GO:0004650">
    <property type="term" value="F:polygalacturonase activity"/>
    <property type="evidence" value="ECO:0007669"/>
    <property type="project" value="InterPro"/>
</dbReference>
<dbReference type="InterPro" id="IPR011050">
    <property type="entry name" value="Pectin_lyase_fold/virulence"/>
</dbReference>
<keyword evidence="7" id="KW-0961">Cell wall biogenesis/degradation</keyword>
<comment type="subcellular location">
    <subcellularLocation>
        <location evidence="1">Secreted</location>
        <location evidence="1">Cell wall</location>
    </subcellularLocation>
</comment>
<dbReference type="SUPFAM" id="SSF51126">
    <property type="entry name" value="Pectin lyase-like"/>
    <property type="match status" value="1"/>
</dbReference>
<evidence type="ECO:0000256" key="3">
    <source>
        <dbReference type="ARBA" id="ARBA00022512"/>
    </source>
</evidence>
<evidence type="ECO:0000256" key="2">
    <source>
        <dbReference type="ARBA" id="ARBA00008834"/>
    </source>
</evidence>
<sequence>MDKLFLVSFLGLLITEYAVAGNMLYDNFNILGEPKKMQNFLRTHFGQANAVASILSFRNMFITGISKGMEHIMLYSEISFLGSSWTPYLVNATKFVGPCADTLAVQTITRVHTDWLIMVTLCVWNSGDDCISIVNAPFAIKMKRIYCGPGHRVSIGSLGKDNSTGIVTKVVLDTALLRETTNGVRIKTWQGGSGYVRGVRFENVRMEDVANPIIIDQFYCDSPKTCQNQTSAVEISQDKGFGYGIVHPSADCLNSQDKGDTLIDHKENAELAERTGDRIIHTEL</sequence>
<feature type="signal peptide" evidence="9">
    <location>
        <begin position="1"/>
        <end position="20"/>
    </location>
</feature>
<evidence type="ECO:0000313" key="11">
    <source>
        <dbReference type="Proteomes" id="UP001165190"/>
    </source>
</evidence>
<reference evidence="10" key="1">
    <citation type="submission" date="2023-05" db="EMBL/GenBank/DDBJ databases">
        <title>Genome and transcriptome analyses reveal genes involved in the formation of fine ridges on petal epidermal cells in Hibiscus trionum.</title>
        <authorList>
            <person name="Koshimizu S."/>
            <person name="Masuda S."/>
            <person name="Ishii T."/>
            <person name="Shirasu K."/>
            <person name="Hoshino A."/>
            <person name="Arita M."/>
        </authorList>
    </citation>
    <scope>NUCLEOTIDE SEQUENCE</scope>
    <source>
        <strain evidence="10">Hamamatsu line</strain>
    </source>
</reference>
<accession>A0A9W7MPT1</accession>
<keyword evidence="9" id="KW-0732">Signal</keyword>
<dbReference type="PANTHER" id="PTHR31375">
    <property type="match status" value="1"/>
</dbReference>
<keyword evidence="3" id="KW-0134">Cell wall</keyword>
<protein>
    <recommendedName>
        <fullName evidence="12">Polygalacturonase</fullName>
    </recommendedName>
</protein>
<evidence type="ECO:0000256" key="9">
    <source>
        <dbReference type="SAM" id="SignalP"/>
    </source>
</evidence>
<dbReference type="GO" id="GO:0071555">
    <property type="term" value="P:cell wall organization"/>
    <property type="evidence" value="ECO:0007669"/>
    <property type="project" value="UniProtKB-KW"/>
</dbReference>
<dbReference type="EMBL" id="BSYR01000065">
    <property type="protein sequence ID" value="GMJ13208.1"/>
    <property type="molecule type" value="Genomic_DNA"/>
</dbReference>
<dbReference type="Proteomes" id="UP001165190">
    <property type="component" value="Unassembled WGS sequence"/>
</dbReference>
<dbReference type="Gene3D" id="2.160.20.10">
    <property type="entry name" value="Single-stranded right-handed beta-helix, Pectin lyase-like"/>
    <property type="match status" value="1"/>
</dbReference>
<keyword evidence="5 8" id="KW-0378">Hydrolase</keyword>
<evidence type="ECO:0000256" key="6">
    <source>
        <dbReference type="ARBA" id="ARBA00023295"/>
    </source>
</evidence>
<organism evidence="10 11">
    <name type="scientific">Hibiscus trionum</name>
    <name type="common">Flower of an hour</name>
    <dbReference type="NCBI Taxonomy" id="183268"/>
    <lineage>
        <taxon>Eukaryota</taxon>
        <taxon>Viridiplantae</taxon>
        <taxon>Streptophyta</taxon>
        <taxon>Embryophyta</taxon>
        <taxon>Tracheophyta</taxon>
        <taxon>Spermatophyta</taxon>
        <taxon>Magnoliopsida</taxon>
        <taxon>eudicotyledons</taxon>
        <taxon>Gunneridae</taxon>
        <taxon>Pentapetalae</taxon>
        <taxon>rosids</taxon>
        <taxon>malvids</taxon>
        <taxon>Malvales</taxon>
        <taxon>Malvaceae</taxon>
        <taxon>Malvoideae</taxon>
        <taxon>Hibiscus</taxon>
    </lineage>
</organism>
<dbReference type="InterPro" id="IPR000743">
    <property type="entry name" value="Glyco_hydro_28"/>
</dbReference>
<dbReference type="Pfam" id="PF00295">
    <property type="entry name" value="Glyco_hydro_28"/>
    <property type="match status" value="1"/>
</dbReference>
<keyword evidence="4" id="KW-0964">Secreted</keyword>
<proteinExistence type="inferred from homology"/>
<evidence type="ECO:0000256" key="1">
    <source>
        <dbReference type="ARBA" id="ARBA00004191"/>
    </source>
</evidence>
<evidence type="ECO:0000256" key="7">
    <source>
        <dbReference type="ARBA" id="ARBA00023316"/>
    </source>
</evidence>
<gene>
    <name evidence="10" type="ORF">HRI_004990000</name>
</gene>
<comment type="similarity">
    <text evidence="2 8">Belongs to the glycosyl hydrolase 28 family.</text>
</comment>
<evidence type="ECO:0008006" key="12">
    <source>
        <dbReference type="Google" id="ProtNLM"/>
    </source>
</evidence>
<keyword evidence="6 8" id="KW-0326">Glycosidase</keyword>
<keyword evidence="11" id="KW-1185">Reference proteome</keyword>
<evidence type="ECO:0000313" key="10">
    <source>
        <dbReference type="EMBL" id="GMJ13208.1"/>
    </source>
</evidence>